<dbReference type="Gene3D" id="3.40.50.720">
    <property type="entry name" value="NAD(P)-binding Rossmann-like Domain"/>
    <property type="match status" value="1"/>
</dbReference>
<feature type="transmembrane region" description="Helical" evidence="4">
    <location>
        <begin position="12"/>
        <end position="30"/>
    </location>
</feature>
<gene>
    <name evidence="6" type="ORF">BBW65_02045</name>
</gene>
<evidence type="ECO:0000256" key="2">
    <source>
        <dbReference type="ARBA" id="ARBA00023235"/>
    </source>
</evidence>
<dbReference type="STRING" id="222136.BBW65_02045"/>
<dbReference type="InterPro" id="IPR001509">
    <property type="entry name" value="Epimerase_deHydtase"/>
</dbReference>
<dbReference type="Proteomes" id="UP000092884">
    <property type="component" value="Chromosome"/>
</dbReference>
<keyword evidence="4" id="KW-0812">Transmembrane</keyword>
<evidence type="ECO:0000259" key="5">
    <source>
        <dbReference type="Pfam" id="PF01370"/>
    </source>
</evidence>
<evidence type="ECO:0000256" key="1">
    <source>
        <dbReference type="ARBA" id="ARBA00022857"/>
    </source>
</evidence>
<dbReference type="KEGG" id="het:BBW65_02045"/>
<keyword evidence="7" id="KW-1185">Reference proteome</keyword>
<evidence type="ECO:0000313" key="6">
    <source>
        <dbReference type="EMBL" id="ANV97659.1"/>
    </source>
</evidence>
<keyword evidence="1" id="KW-0521">NADP</keyword>
<dbReference type="OrthoDB" id="9803010at2"/>
<keyword evidence="4" id="KW-1133">Transmembrane helix</keyword>
<accession>A0A1B1U4I6</accession>
<keyword evidence="2" id="KW-0413">Isomerase</keyword>
<reference evidence="7" key="1">
    <citation type="submission" date="2016-07" db="EMBL/GenBank/DDBJ databases">
        <authorList>
            <person name="Florea S."/>
            <person name="Webb J.S."/>
            <person name="Jaromczyk J."/>
            <person name="Schardl C.L."/>
        </authorList>
    </citation>
    <scope>NUCLEOTIDE SEQUENCE [LARGE SCALE GENOMIC DNA]</scope>
    <source>
        <strain evidence="7">MIT 01-6242</strain>
    </source>
</reference>
<dbReference type="AlphaFoldDB" id="A0A1B1U4I6"/>
<name>A0A1B1U4I6_9HELI</name>
<dbReference type="GO" id="GO:0005975">
    <property type="term" value="P:carbohydrate metabolic process"/>
    <property type="evidence" value="ECO:0007669"/>
    <property type="project" value="InterPro"/>
</dbReference>
<dbReference type="Pfam" id="PF01370">
    <property type="entry name" value="Epimerase"/>
    <property type="match status" value="1"/>
</dbReference>
<dbReference type="RefSeq" id="WP_066339013.1">
    <property type="nucleotide sequence ID" value="NZ_CP016503.1"/>
</dbReference>
<organism evidence="6 7">
    <name type="scientific">Helicobacter enhydrae</name>
    <dbReference type="NCBI Taxonomy" id="222136"/>
    <lineage>
        <taxon>Bacteria</taxon>
        <taxon>Pseudomonadati</taxon>
        <taxon>Campylobacterota</taxon>
        <taxon>Epsilonproteobacteria</taxon>
        <taxon>Campylobacterales</taxon>
        <taxon>Helicobacteraceae</taxon>
        <taxon>Helicobacter</taxon>
    </lineage>
</organism>
<feature type="domain" description="NAD-dependent epimerase/dehydratase" evidence="5">
    <location>
        <begin position="13"/>
        <end position="258"/>
    </location>
</feature>
<evidence type="ECO:0000256" key="3">
    <source>
        <dbReference type="ARBA" id="ARBA00023277"/>
    </source>
</evidence>
<evidence type="ECO:0000256" key="4">
    <source>
        <dbReference type="SAM" id="Phobius"/>
    </source>
</evidence>
<evidence type="ECO:0000313" key="7">
    <source>
        <dbReference type="Proteomes" id="UP000092884"/>
    </source>
</evidence>
<keyword evidence="4" id="KW-0472">Membrane</keyword>
<dbReference type="NCBIfam" id="TIGR02197">
    <property type="entry name" value="heptose_epim"/>
    <property type="match status" value="1"/>
</dbReference>
<proteinExistence type="predicted"/>
<dbReference type="Gene3D" id="3.90.25.10">
    <property type="entry name" value="UDP-galactose 4-epimerase, domain 1"/>
    <property type="match status" value="1"/>
</dbReference>
<dbReference type="EMBL" id="CP016503">
    <property type="protein sequence ID" value="ANV97659.1"/>
    <property type="molecule type" value="Genomic_DNA"/>
</dbReference>
<dbReference type="PANTHER" id="PTHR43103:SF3">
    <property type="entry name" value="ADP-L-GLYCERO-D-MANNO-HEPTOSE-6-EPIMERASE"/>
    <property type="match status" value="1"/>
</dbReference>
<dbReference type="GO" id="GO:0008712">
    <property type="term" value="F:ADP-glyceromanno-heptose 6-epimerase activity"/>
    <property type="evidence" value="ECO:0007669"/>
    <property type="project" value="InterPro"/>
</dbReference>
<dbReference type="InterPro" id="IPR011912">
    <property type="entry name" value="Heptose_epim"/>
</dbReference>
<keyword evidence="3" id="KW-0119">Carbohydrate metabolism</keyword>
<sequence>MVYIADTLENKKILITGGAGFIGSSLAFYFQKHHPKAQIVVLDKFRSDATFPSGNPTSLGHFKNLIGFGGRVVCADINDHRVMQCLFDEYRGFDYVFHQAAISDTTALNQEQVMQTNHDSFIVLLRLTLQFGGKMIYASSAGTYGNSPAPNQVGIGEEPENVYGFSKLCMDMSVRKILGDTPSSSVVGLRFFNVYGPREFYKGKTASMILQLGLQALTSKKVRLFKFGEQQRDFVYIDDVVQANVKAIEGESGIYNVGSGESRSFNDIVARLKRHLGEFEVEYIDNPYTFYQNNTLADIASTKERLGYCPRFSLEDGIDDYIDEIKTLATKAF</sequence>
<dbReference type="PANTHER" id="PTHR43103">
    <property type="entry name" value="NUCLEOSIDE-DIPHOSPHATE-SUGAR EPIMERASE"/>
    <property type="match status" value="1"/>
</dbReference>
<dbReference type="GO" id="GO:0050661">
    <property type="term" value="F:NADP binding"/>
    <property type="evidence" value="ECO:0007669"/>
    <property type="project" value="InterPro"/>
</dbReference>
<protein>
    <submittedName>
        <fullName evidence="6">ADP-glyceromanno-heptose 6-epimerase</fullName>
    </submittedName>
</protein>
<dbReference type="PRINTS" id="PR01713">
    <property type="entry name" value="NUCEPIMERASE"/>
</dbReference>
<dbReference type="SUPFAM" id="SSF51735">
    <property type="entry name" value="NAD(P)-binding Rossmann-fold domains"/>
    <property type="match status" value="1"/>
</dbReference>
<dbReference type="InterPro" id="IPR036291">
    <property type="entry name" value="NAD(P)-bd_dom_sf"/>
</dbReference>